<keyword evidence="5 7" id="KW-1015">Disulfide bond</keyword>
<evidence type="ECO:0000259" key="10">
    <source>
        <dbReference type="PROSITE" id="PS51352"/>
    </source>
</evidence>
<dbReference type="Gene3D" id="3.40.30.10">
    <property type="entry name" value="Glutaredoxin"/>
    <property type="match status" value="1"/>
</dbReference>
<comment type="subcellular location">
    <subcellularLocation>
        <location evidence="1 7">Periplasm</location>
    </subcellularLocation>
</comment>
<reference evidence="12" key="1">
    <citation type="journal article" date="2016" name="Front. Microbiol.">
        <title>Molecular Keys to the Janthinobacterium and Duganella spp. Interaction with the Plant Pathogen Fusarium graminearum.</title>
        <authorList>
            <person name="Haack F.S."/>
            <person name="Poehlein A."/>
            <person name="Kroger C."/>
            <person name="Voigt C.A."/>
            <person name="Piepenbring M."/>
            <person name="Bode H.B."/>
            <person name="Daniel R."/>
            <person name="Schafer W."/>
            <person name="Streit W.R."/>
        </authorList>
    </citation>
    <scope>NUCLEOTIDE SEQUENCE [LARGE SCALE GENOMIC DNA]</scope>
    <source>
        <strain evidence="12">T54</strain>
    </source>
</reference>
<feature type="disulfide bond" description="Redox-active" evidence="8">
    <location>
        <begin position="62"/>
        <end position="65"/>
    </location>
</feature>
<dbReference type="GO" id="GO:0042597">
    <property type="term" value="C:periplasmic space"/>
    <property type="evidence" value="ECO:0007669"/>
    <property type="project" value="UniProtKB-SubCell"/>
</dbReference>
<keyword evidence="6" id="KW-0676">Redox-active center</keyword>
<dbReference type="PIRSF" id="PIRSF001488">
    <property type="entry name" value="Tdi_protein"/>
    <property type="match status" value="1"/>
</dbReference>
<evidence type="ECO:0000256" key="6">
    <source>
        <dbReference type="ARBA" id="ARBA00023284"/>
    </source>
</evidence>
<sequence>MLRRTFLTAAVTAAVAAMFAGTAFATPTAPKSGAEYTTLKNPQPVQAEGKKVEVIEFFMYHCPACYALEPAMLDWVKKQGDNISFRRIHLPLTGEKDPEAHLFLTLEAMKLESQLHAKVLQTWHVERKRLQSDDANVEWAVKNGIDKEKFLAVYNSFAINTRLKNAGRVAAAYEVNSTPTIIVNGRYLTNPSMVDAANPGIPRQQLTAATLQVLDALVAQSRK</sequence>
<dbReference type="PANTHER" id="PTHR35891">
    <property type="entry name" value="THIOL:DISULFIDE INTERCHANGE PROTEIN DSBA"/>
    <property type="match status" value="1"/>
</dbReference>
<dbReference type="InterPro" id="IPR001853">
    <property type="entry name" value="DSBA-like_thioredoxin_dom"/>
</dbReference>
<name>A0A1E7WHH2_9BURK</name>
<evidence type="ECO:0000256" key="9">
    <source>
        <dbReference type="SAM" id="SignalP"/>
    </source>
</evidence>
<dbReference type="GO" id="GO:0016491">
    <property type="term" value="F:oxidoreductase activity"/>
    <property type="evidence" value="ECO:0007669"/>
    <property type="project" value="InterPro"/>
</dbReference>
<evidence type="ECO:0000256" key="3">
    <source>
        <dbReference type="ARBA" id="ARBA00022729"/>
    </source>
</evidence>
<feature type="signal peptide" evidence="9">
    <location>
        <begin position="1"/>
        <end position="25"/>
    </location>
</feature>
<dbReference type="InterPro" id="IPR050824">
    <property type="entry name" value="Thiol_disulfide_DsbA"/>
</dbReference>
<dbReference type="CDD" id="cd03019">
    <property type="entry name" value="DsbA_DsbA"/>
    <property type="match status" value="1"/>
</dbReference>
<dbReference type="SUPFAM" id="SSF52833">
    <property type="entry name" value="Thioredoxin-like"/>
    <property type="match status" value="1"/>
</dbReference>
<evidence type="ECO:0000313" key="12">
    <source>
        <dbReference type="Proteomes" id="UP000175989"/>
    </source>
</evidence>
<keyword evidence="3 9" id="KW-0732">Signal</keyword>
<dbReference type="InterPro" id="IPR036249">
    <property type="entry name" value="Thioredoxin-like_sf"/>
</dbReference>
<comment type="similarity">
    <text evidence="2">Belongs to the thioredoxin family. DsbA subfamily.</text>
</comment>
<dbReference type="PROSITE" id="PS51352">
    <property type="entry name" value="THIOREDOXIN_2"/>
    <property type="match status" value="1"/>
</dbReference>
<feature type="chain" id="PRO_5009207048" description="Thiol:disulfide interchange protein" evidence="9">
    <location>
        <begin position="26"/>
        <end position="223"/>
    </location>
</feature>
<protein>
    <recommendedName>
        <fullName evidence="7">Thiol:disulfide interchange protein</fullName>
    </recommendedName>
</protein>
<keyword evidence="4 7" id="KW-0574">Periplasm</keyword>
<organism evidence="11 12">
    <name type="scientific">Duganella phyllosphaerae</name>
    <dbReference type="NCBI Taxonomy" id="762836"/>
    <lineage>
        <taxon>Bacteria</taxon>
        <taxon>Pseudomonadati</taxon>
        <taxon>Pseudomonadota</taxon>
        <taxon>Betaproteobacteria</taxon>
        <taxon>Burkholderiales</taxon>
        <taxon>Oxalobacteraceae</taxon>
        <taxon>Telluria group</taxon>
        <taxon>Duganella</taxon>
    </lineage>
</organism>
<feature type="domain" description="Thioredoxin" evidence="10">
    <location>
        <begin position="15"/>
        <end position="223"/>
    </location>
</feature>
<keyword evidence="12" id="KW-1185">Reference proteome</keyword>
<gene>
    <name evidence="11" type="primary">dsbA_1</name>
    <name evidence="11" type="ORF">DUPY_33200</name>
</gene>
<dbReference type="AlphaFoldDB" id="A0A1E7WHH2"/>
<dbReference type="Proteomes" id="UP000175989">
    <property type="component" value="Unassembled WGS sequence"/>
</dbReference>
<evidence type="ECO:0000313" key="11">
    <source>
        <dbReference type="EMBL" id="OEZ98047.1"/>
    </source>
</evidence>
<dbReference type="OrthoDB" id="9784896at2"/>
<dbReference type="InterPro" id="IPR023205">
    <property type="entry name" value="DsbA/DsbL"/>
</dbReference>
<dbReference type="EMBL" id="LROM01000093">
    <property type="protein sequence ID" value="OEZ98047.1"/>
    <property type="molecule type" value="Genomic_DNA"/>
</dbReference>
<dbReference type="PANTHER" id="PTHR35891:SF3">
    <property type="entry name" value="THIOL:DISULFIDE INTERCHANGE PROTEIN DSBL"/>
    <property type="match status" value="1"/>
</dbReference>
<evidence type="ECO:0000256" key="4">
    <source>
        <dbReference type="ARBA" id="ARBA00022764"/>
    </source>
</evidence>
<evidence type="ECO:0000256" key="7">
    <source>
        <dbReference type="PIRNR" id="PIRNR001488"/>
    </source>
</evidence>
<evidence type="ECO:0000256" key="5">
    <source>
        <dbReference type="ARBA" id="ARBA00023157"/>
    </source>
</evidence>
<dbReference type="PATRIC" id="fig|762836.4.peg.3415"/>
<dbReference type="RefSeq" id="WP_070249502.1">
    <property type="nucleotide sequence ID" value="NZ_LROM01000093.1"/>
</dbReference>
<evidence type="ECO:0000256" key="2">
    <source>
        <dbReference type="ARBA" id="ARBA00005791"/>
    </source>
</evidence>
<proteinExistence type="inferred from homology"/>
<dbReference type="InterPro" id="IPR013766">
    <property type="entry name" value="Thioredoxin_domain"/>
</dbReference>
<evidence type="ECO:0000256" key="1">
    <source>
        <dbReference type="ARBA" id="ARBA00004418"/>
    </source>
</evidence>
<evidence type="ECO:0000256" key="8">
    <source>
        <dbReference type="PIRSR" id="PIRSR001488-1"/>
    </source>
</evidence>
<accession>A0A1E7WHH2</accession>
<comment type="caution">
    <text evidence="11">The sequence shown here is derived from an EMBL/GenBank/DDBJ whole genome shotgun (WGS) entry which is preliminary data.</text>
</comment>
<dbReference type="Pfam" id="PF01323">
    <property type="entry name" value="DSBA"/>
    <property type="match status" value="1"/>
</dbReference>